<accession>A0A6A8MDE7</accession>
<dbReference type="RefSeq" id="WP_154547118.1">
    <property type="nucleotide sequence ID" value="NZ_VUMX01000003.1"/>
</dbReference>
<evidence type="ECO:0000256" key="2">
    <source>
        <dbReference type="ARBA" id="ARBA00019841"/>
    </source>
</evidence>
<evidence type="ECO:0000256" key="6">
    <source>
        <dbReference type="SAM" id="Coils"/>
    </source>
</evidence>
<evidence type="ECO:0000256" key="5">
    <source>
        <dbReference type="ARBA" id="ARBA00022839"/>
    </source>
</evidence>
<evidence type="ECO:0000259" key="8">
    <source>
        <dbReference type="Pfam" id="PF02272"/>
    </source>
</evidence>
<dbReference type="InterPro" id="IPR038763">
    <property type="entry name" value="DHH_sf"/>
</dbReference>
<sequence length="756" mass="84279">MKWQERKAAPLSQELIDEYQLSPLAAKLFSLRGIDTAEKLNFWFTATEADLADPYLMHDMDKAVDRINQALDSGEKITVYGDYDADGITATTIMVEMLGIMGGDVHYFIPNRFKDGYGPSLDRYKEIVADGTKLIITVDNGVTGLEEVAYAQEHGVDVIVTDHHTFKDKMPEACAIVHCNYPGQAYPFDDYCGAGVAYTIARAVLQDTASEFLELAMIGTIGDMVKVSGEGHVIVKRGLELLNQTARPGLRALIANAGLTMGQIDETDIGFKIAPRLNACGRLDDAALAVKLLLAETPEEAKQLADRVEKLNTERRELTAQTTLEAEQQVVKQGYQSQATLTLYDPDWHEGVMGLVANRIADEYHKPTLMLTKNGDGMIKGSGRSSEKFGFNLFDALKPLEGTTLTQFGGHDYACGLSLTLDKLDQLREDFEGSFQKQDHLQETVKQYDGEIKPLDVSLDAVSQLALVGPFGTDNEAPVFSVTQPKISGFRAMKKGCSFNVANVRAIDFDHKITEMVLPFIDKLYVSLSTNTFRGKTSVQFQVAGVHYGQPIYLAQQKVVDFRQQEDLLGFADKYLLFDPKNAQLAQKRYGIPAEMLTMAKDDEDLSEQIVTVLDVPANPDQLNFVLAKDYKQLYLRFQLDRLPGKQLPGREAFGRVWEYFRAHPGQKANNYLQAAGQLGLKPEGLLFILRVFFTLDFVKMEGDKLVPSPNLTKKSLNDSGYYRSVKAQIAFVNRLRTISTNELLRYANGLSRRRI</sequence>
<proteinExistence type="inferred from homology"/>
<dbReference type="AlphaFoldDB" id="A0A6A8MDE7"/>
<dbReference type="InterPro" id="IPR051673">
    <property type="entry name" value="SSDNA_exonuclease_RecJ"/>
</dbReference>
<keyword evidence="6" id="KW-0175">Coiled coil</keyword>
<dbReference type="InterPro" id="IPR001667">
    <property type="entry name" value="DDH_dom"/>
</dbReference>
<dbReference type="GO" id="GO:0008409">
    <property type="term" value="F:5'-3' exonuclease activity"/>
    <property type="evidence" value="ECO:0007669"/>
    <property type="project" value="InterPro"/>
</dbReference>
<keyword evidence="5 11" id="KW-0269">Exonuclease</keyword>
<dbReference type="Pfam" id="PF17768">
    <property type="entry name" value="RecJ_OB"/>
    <property type="match status" value="1"/>
</dbReference>
<keyword evidence="12" id="KW-1185">Reference proteome</keyword>
<dbReference type="InterPro" id="IPR004610">
    <property type="entry name" value="RecJ"/>
</dbReference>
<gene>
    <name evidence="11" type="primary">recJ</name>
    <name evidence="11" type="ORF">FYJ62_01680</name>
</gene>
<dbReference type="Proteomes" id="UP000438120">
    <property type="component" value="Unassembled WGS sequence"/>
</dbReference>
<evidence type="ECO:0000256" key="1">
    <source>
        <dbReference type="ARBA" id="ARBA00005915"/>
    </source>
</evidence>
<organism evidence="11 12">
    <name type="scientific">Lactobacillus porci</name>
    <dbReference type="NCBI Taxonomy" id="2012477"/>
    <lineage>
        <taxon>Bacteria</taxon>
        <taxon>Bacillati</taxon>
        <taxon>Bacillota</taxon>
        <taxon>Bacilli</taxon>
        <taxon>Lactobacillales</taxon>
        <taxon>Lactobacillaceae</taxon>
        <taxon>Lactobacillus</taxon>
    </lineage>
</organism>
<feature type="domain" description="RecJ OB" evidence="10">
    <location>
        <begin position="448"/>
        <end position="543"/>
    </location>
</feature>
<evidence type="ECO:0000256" key="4">
    <source>
        <dbReference type="ARBA" id="ARBA00022801"/>
    </source>
</evidence>
<dbReference type="InterPro" id="IPR041122">
    <property type="entry name" value="RecJ_OB"/>
</dbReference>
<dbReference type="GO" id="GO:0006310">
    <property type="term" value="P:DNA recombination"/>
    <property type="evidence" value="ECO:0007669"/>
    <property type="project" value="InterPro"/>
</dbReference>
<evidence type="ECO:0000259" key="7">
    <source>
        <dbReference type="Pfam" id="PF01368"/>
    </source>
</evidence>
<feature type="domain" description="DDH" evidence="7">
    <location>
        <begin position="76"/>
        <end position="220"/>
    </location>
</feature>
<feature type="coiled-coil region" evidence="6">
    <location>
        <begin position="294"/>
        <end position="321"/>
    </location>
</feature>
<reference evidence="11 12" key="1">
    <citation type="submission" date="2019-08" db="EMBL/GenBank/DDBJ databases">
        <title>In-depth cultivation of the pig gut microbiome towards novel bacterial diversity and tailored functional studies.</title>
        <authorList>
            <person name="Wylensek D."/>
            <person name="Hitch T.C.A."/>
            <person name="Clavel T."/>
        </authorList>
    </citation>
    <scope>NUCLEOTIDE SEQUENCE [LARGE SCALE GENOMIC DNA]</scope>
    <source>
        <strain evidence="11 12">Bifido-178-WT-2B</strain>
    </source>
</reference>
<protein>
    <recommendedName>
        <fullName evidence="2">Single-stranded-DNA-specific exonuclease RecJ</fullName>
    </recommendedName>
</protein>
<dbReference type="GO" id="GO:0006281">
    <property type="term" value="P:DNA repair"/>
    <property type="evidence" value="ECO:0007669"/>
    <property type="project" value="InterPro"/>
</dbReference>
<keyword evidence="4" id="KW-0378">Hydrolase</keyword>
<evidence type="ECO:0000313" key="12">
    <source>
        <dbReference type="Proteomes" id="UP000438120"/>
    </source>
</evidence>
<dbReference type="Pfam" id="PF10141">
    <property type="entry name" value="ssDNA-exonuc_C"/>
    <property type="match status" value="1"/>
</dbReference>
<keyword evidence="3" id="KW-0540">Nuclease</keyword>
<dbReference type="OrthoDB" id="9809852at2"/>
<dbReference type="SUPFAM" id="SSF64182">
    <property type="entry name" value="DHH phosphoesterases"/>
    <property type="match status" value="1"/>
</dbReference>
<evidence type="ECO:0000256" key="3">
    <source>
        <dbReference type="ARBA" id="ARBA00022722"/>
    </source>
</evidence>
<dbReference type="Gene3D" id="3.90.1640.30">
    <property type="match status" value="1"/>
</dbReference>
<evidence type="ECO:0000259" key="9">
    <source>
        <dbReference type="Pfam" id="PF10141"/>
    </source>
</evidence>
<dbReference type="PANTHER" id="PTHR30255:SF2">
    <property type="entry name" value="SINGLE-STRANDED-DNA-SPECIFIC EXONUCLEASE RECJ"/>
    <property type="match status" value="1"/>
</dbReference>
<dbReference type="Gene3D" id="3.10.310.30">
    <property type="match status" value="1"/>
</dbReference>
<evidence type="ECO:0000313" key="11">
    <source>
        <dbReference type="EMBL" id="MST86390.1"/>
    </source>
</evidence>
<dbReference type="InterPro" id="IPR003156">
    <property type="entry name" value="DHHA1_dom"/>
</dbReference>
<dbReference type="GO" id="GO:0003676">
    <property type="term" value="F:nucleic acid binding"/>
    <property type="evidence" value="ECO:0007669"/>
    <property type="project" value="InterPro"/>
</dbReference>
<dbReference type="InterPro" id="IPR018779">
    <property type="entry name" value="RecJ_C"/>
</dbReference>
<feature type="domain" description="DHHA1" evidence="8">
    <location>
        <begin position="342"/>
        <end position="434"/>
    </location>
</feature>
<comment type="similarity">
    <text evidence="1">Belongs to the RecJ family.</text>
</comment>
<evidence type="ECO:0000259" key="10">
    <source>
        <dbReference type="Pfam" id="PF17768"/>
    </source>
</evidence>
<comment type="caution">
    <text evidence="11">The sequence shown here is derived from an EMBL/GenBank/DDBJ whole genome shotgun (WGS) entry which is preliminary data.</text>
</comment>
<dbReference type="Pfam" id="PF01368">
    <property type="entry name" value="DHH"/>
    <property type="match status" value="1"/>
</dbReference>
<feature type="domain" description="Single-stranded-DNA-specific exonuclease RecJ C-terminal" evidence="9">
    <location>
        <begin position="559"/>
        <end position="744"/>
    </location>
</feature>
<dbReference type="EMBL" id="VUMX01000003">
    <property type="protein sequence ID" value="MST86390.1"/>
    <property type="molecule type" value="Genomic_DNA"/>
</dbReference>
<name>A0A6A8MDE7_9LACO</name>
<dbReference type="PANTHER" id="PTHR30255">
    <property type="entry name" value="SINGLE-STRANDED-DNA-SPECIFIC EXONUCLEASE RECJ"/>
    <property type="match status" value="1"/>
</dbReference>
<dbReference type="NCBIfam" id="TIGR00644">
    <property type="entry name" value="recJ"/>
    <property type="match status" value="1"/>
</dbReference>
<dbReference type="Pfam" id="PF02272">
    <property type="entry name" value="DHHA1"/>
    <property type="match status" value="1"/>
</dbReference>